<organism evidence="1 2">
    <name type="scientific">Paraphotobacterium marinum</name>
    <dbReference type="NCBI Taxonomy" id="1755811"/>
    <lineage>
        <taxon>Bacteria</taxon>
        <taxon>Pseudomonadati</taxon>
        <taxon>Pseudomonadota</taxon>
        <taxon>Gammaproteobacteria</taxon>
        <taxon>Vibrionales</taxon>
        <taxon>Vibrionaceae</taxon>
        <taxon>Paraphotobacterium</taxon>
    </lineage>
</organism>
<proteinExistence type="predicted"/>
<dbReference type="Gene3D" id="3.40.30.10">
    <property type="entry name" value="Glutaredoxin"/>
    <property type="match status" value="1"/>
</dbReference>
<dbReference type="EMBL" id="CP022356">
    <property type="protein sequence ID" value="ASK79239.1"/>
    <property type="molecule type" value="Genomic_DNA"/>
</dbReference>
<evidence type="ECO:0000313" key="1">
    <source>
        <dbReference type="EMBL" id="ASK79239.1"/>
    </source>
</evidence>
<accession>A0A220VFY2</accession>
<evidence type="ECO:0000313" key="2">
    <source>
        <dbReference type="Proteomes" id="UP000242175"/>
    </source>
</evidence>
<dbReference type="RefSeq" id="WP_089074147.1">
    <property type="nucleotide sequence ID" value="NZ_CP022356.1"/>
</dbReference>
<dbReference type="OrthoDB" id="9780340at2"/>
<dbReference type="Proteomes" id="UP000242175">
    <property type="component" value="Chromosome small"/>
</dbReference>
<keyword evidence="2" id="KW-1185">Reference proteome</keyword>
<protein>
    <submittedName>
        <fullName evidence="1">Uncharacterized protein</fullName>
    </submittedName>
</protein>
<sequence>MKRVGVTISDLEPLLKDSESNIANNKILAEKIGVNSTPSVFLGNEKINQLSYEDIQKKLDSINS</sequence>
<dbReference type="AlphaFoldDB" id="A0A220VFY2"/>
<gene>
    <name evidence="1" type="ORF">CF386_09210</name>
</gene>
<name>A0A220VFY2_9GAMM</name>
<reference evidence="1 2" key="1">
    <citation type="journal article" date="2016" name="Int. J. Syst. Evol. Microbiol.">
        <title>Paraphotobacterium marinum gen. nov., sp. nov., a member of the family Vibrionaceae, isolated from surface seawater.</title>
        <authorList>
            <person name="Huang Z."/>
            <person name="Dong C."/>
            <person name="Shao Z."/>
        </authorList>
    </citation>
    <scope>NUCLEOTIDE SEQUENCE [LARGE SCALE GENOMIC DNA]</scope>
    <source>
        <strain evidence="1 2">NSCS20N07D</strain>
    </source>
</reference>
<dbReference type="KEGG" id="pmai:CF386_09210"/>